<name>A0A423WQE1_9PEZI</name>
<dbReference type="Proteomes" id="UP000283895">
    <property type="component" value="Unassembled WGS sequence"/>
</dbReference>
<accession>A0A423WQE1</accession>
<feature type="compositionally biased region" description="Basic and acidic residues" evidence="1">
    <location>
        <begin position="203"/>
        <end position="222"/>
    </location>
</feature>
<sequence>MTPCTSIPSSDELPVHIRHYPLNLELPFERYEHRCIAARDILVHRIISKLLFPGSKGLAQVYDTYRSKENGLHNFGSVRKFDKGLARDLELLRKMLETVSVTDDLYDPFVKPVRVALLRIGGLGGLQPPSTLLNLPGNGDTHLTVTIGQEILDLVQRYYFEIDDPNTRLWLHATQPLMPSSYNTLPSVPKAKDTRTASAQQRRKLDVTNRGHEEKKWYPGDTEHLRSLQRHARTSHSLKLYDGGAMLQSLRQTLLQSRASRKMYLAMKTEQVAGPGEGWTETASGPRAAGLTREETEEDREDAGADEQQVNHRLSCHGRQTEPSAKS</sequence>
<dbReference type="EMBL" id="LKEA01000012">
    <property type="protein sequence ID" value="ROW05719.1"/>
    <property type="molecule type" value="Genomic_DNA"/>
</dbReference>
<reference evidence="2 3" key="1">
    <citation type="submission" date="2015-09" db="EMBL/GenBank/DDBJ databases">
        <title>Host preference determinants of Valsa canker pathogens revealed by comparative genomics.</title>
        <authorList>
            <person name="Yin Z."/>
            <person name="Huang L."/>
        </authorList>
    </citation>
    <scope>NUCLEOTIDE SEQUENCE [LARGE SCALE GENOMIC DNA]</scope>
    <source>
        <strain evidence="2 3">03-1</strain>
    </source>
</reference>
<feature type="compositionally biased region" description="Acidic residues" evidence="1">
    <location>
        <begin position="295"/>
        <end position="305"/>
    </location>
</feature>
<proteinExistence type="predicted"/>
<organism evidence="2 3">
    <name type="scientific">Cytospora schulzeri</name>
    <dbReference type="NCBI Taxonomy" id="448051"/>
    <lineage>
        <taxon>Eukaryota</taxon>
        <taxon>Fungi</taxon>
        <taxon>Dikarya</taxon>
        <taxon>Ascomycota</taxon>
        <taxon>Pezizomycotina</taxon>
        <taxon>Sordariomycetes</taxon>
        <taxon>Sordariomycetidae</taxon>
        <taxon>Diaporthales</taxon>
        <taxon>Cytosporaceae</taxon>
        <taxon>Cytospora</taxon>
    </lineage>
</organism>
<keyword evidence="3" id="KW-1185">Reference proteome</keyword>
<dbReference type="OrthoDB" id="5234696at2759"/>
<protein>
    <submittedName>
        <fullName evidence="2">Uncharacterized protein</fullName>
    </submittedName>
</protein>
<comment type="caution">
    <text evidence="2">The sequence shown here is derived from an EMBL/GenBank/DDBJ whole genome shotgun (WGS) entry which is preliminary data.</text>
</comment>
<evidence type="ECO:0000313" key="2">
    <source>
        <dbReference type="EMBL" id="ROW05719.1"/>
    </source>
</evidence>
<feature type="region of interest" description="Disordered" evidence="1">
    <location>
        <begin position="182"/>
        <end position="222"/>
    </location>
</feature>
<evidence type="ECO:0000256" key="1">
    <source>
        <dbReference type="SAM" id="MobiDB-lite"/>
    </source>
</evidence>
<feature type="region of interest" description="Disordered" evidence="1">
    <location>
        <begin position="274"/>
        <end position="327"/>
    </location>
</feature>
<dbReference type="STRING" id="356882.A0A423WQE1"/>
<gene>
    <name evidence="2" type="ORF">VMCG_05148</name>
</gene>
<dbReference type="AlphaFoldDB" id="A0A423WQE1"/>
<evidence type="ECO:0000313" key="3">
    <source>
        <dbReference type="Proteomes" id="UP000283895"/>
    </source>
</evidence>